<dbReference type="OrthoDB" id="5181746at2"/>
<dbReference type="Gene3D" id="3.40.30.10">
    <property type="entry name" value="Glutaredoxin"/>
    <property type="match status" value="1"/>
</dbReference>
<reference evidence="1 2" key="1">
    <citation type="submission" date="2018-03" db="EMBL/GenBank/DDBJ databases">
        <title>Genomic Encyclopedia of Archaeal and Bacterial Type Strains, Phase II (KMG-II): from individual species to whole genera.</title>
        <authorList>
            <person name="Goeker M."/>
        </authorList>
    </citation>
    <scope>NUCLEOTIDE SEQUENCE [LARGE SCALE GENOMIC DNA]</scope>
    <source>
        <strain evidence="1 2">DSM 45601</strain>
    </source>
</reference>
<gene>
    <name evidence="1" type="ORF">CLV72_10225</name>
</gene>
<organism evidence="1 2">
    <name type="scientific">Allonocardiopsis opalescens</name>
    <dbReference type="NCBI Taxonomy" id="1144618"/>
    <lineage>
        <taxon>Bacteria</taxon>
        <taxon>Bacillati</taxon>
        <taxon>Actinomycetota</taxon>
        <taxon>Actinomycetes</taxon>
        <taxon>Streptosporangiales</taxon>
        <taxon>Allonocardiopsis</taxon>
    </lineage>
</organism>
<sequence>MQPSDFSLYGAVDLGARKAAAERAAQRQANPAAAAAAIDVGEADFQAQVLDRSMSMPVILGLWSERTPVTAQLRGLLEKLAGEAGGRWILANLDADANPRVAQALRPRSLPEVFAIVAGQVVPFISGGVPSEEQARQALDQLFTLLREQGLLPEGAGQEQEQAAEPQPESPYAAAAAAAQQGDFDGAVAAYQAILKDTPGDATAQAGLAQVQLVRRVREMDAAAVRRAAAERPDDVQAQIDVADLDVFGGKVEDAFDRLVSAVRRTRDDDRDRVREHLLELFRILPPGDQRVAKARRALTAALF</sequence>
<evidence type="ECO:0000313" key="1">
    <source>
        <dbReference type="EMBL" id="PRY00396.1"/>
    </source>
</evidence>
<proteinExistence type="predicted"/>
<comment type="caution">
    <text evidence="1">The sequence shown here is derived from an EMBL/GenBank/DDBJ whole genome shotgun (WGS) entry which is preliminary data.</text>
</comment>
<dbReference type="EMBL" id="PVZC01000002">
    <property type="protein sequence ID" value="PRY00396.1"/>
    <property type="molecule type" value="Genomic_DNA"/>
</dbReference>
<name>A0A2T0Q935_9ACTN</name>
<dbReference type="Pfam" id="PF14561">
    <property type="entry name" value="TPR_20"/>
    <property type="match status" value="1"/>
</dbReference>
<dbReference type="CDD" id="cd02956">
    <property type="entry name" value="ybbN"/>
    <property type="match status" value="1"/>
</dbReference>
<evidence type="ECO:0000313" key="2">
    <source>
        <dbReference type="Proteomes" id="UP000237846"/>
    </source>
</evidence>
<dbReference type="SUPFAM" id="SSF48452">
    <property type="entry name" value="TPR-like"/>
    <property type="match status" value="1"/>
</dbReference>
<keyword evidence="2" id="KW-1185">Reference proteome</keyword>
<accession>A0A2T0Q935</accession>
<dbReference type="InterPro" id="IPR011990">
    <property type="entry name" value="TPR-like_helical_dom_sf"/>
</dbReference>
<dbReference type="Proteomes" id="UP000237846">
    <property type="component" value="Unassembled WGS sequence"/>
</dbReference>
<protein>
    <submittedName>
        <fullName evidence="1">Putative thioredoxin</fullName>
    </submittedName>
</protein>
<dbReference type="AlphaFoldDB" id="A0A2T0Q935"/>
<dbReference type="InterPro" id="IPR036249">
    <property type="entry name" value="Thioredoxin-like_sf"/>
</dbReference>
<dbReference type="RefSeq" id="WP_106241615.1">
    <property type="nucleotide sequence ID" value="NZ_PVZC01000002.1"/>
</dbReference>
<dbReference type="SUPFAM" id="SSF52833">
    <property type="entry name" value="Thioredoxin-like"/>
    <property type="match status" value="1"/>
</dbReference>
<dbReference type="Gene3D" id="1.25.40.10">
    <property type="entry name" value="Tetratricopeptide repeat domain"/>
    <property type="match status" value="1"/>
</dbReference>